<dbReference type="SUPFAM" id="SSF52540">
    <property type="entry name" value="P-loop containing nucleoside triphosphate hydrolases"/>
    <property type="match status" value="1"/>
</dbReference>
<dbReference type="InterPro" id="IPR027417">
    <property type="entry name" value="P-loop_NTPase"/>
</dbReference>
<evidence type="ECO:0008006" key="4">
    <source>
        <dbReference type="Google" id="ProtNLM"/>
    </source>
</evidence>
<reference evidence="3" key="2">
    <citation type="journal article" date="2017" name="Nat. Plants">
        <title>The Aegilops tauschii genome reveals multiple impacts of transposons.</title>
        <authorList>
            <person name="Zhao G."/>
            <person name="Zou C."/>
            <person name="Li K."/>
            <person name="Wang K."/>
            <person name="Li T."/>
            <person name="Gao L."/>
            <person name="Zhang X."/>
            <person name="Wang H."/>
            <person name="Yang Z."/>
            <person name="Liu X."/>
            <person name="Jiang W."/>
            <person name="Mao L."/>
            <person name="Kong X."/>
            <person name="Jiao Y."/>
            <person name="Jia J."/>
        </authorList>
    </citation>
    <scope>NUCLEOTIDE SEQUENCE [LARGE SCALE GENOMIC DNA]</scope>
    <source>
        <strain evidence="3">cv. AL8/78</strain>
    </source>
</reference>
<protein>
    <recommendedName>
        <fullName evidence="4">NB-ARC domain-containing protein</fullName>
    </recommendedName>
</protein>
<evidence type="ECO:0000313" key="2">
    <source>
        <dbReference type="EnsemblPlants" id="AET3Gv21179900.3"/>
    </source>
</evidence>
<reference evidence="2" key="5">
    <citation type="journal article" date="2021" name="G3 (Bethesda)">
        <title>Aegilops tauschii genome assembly Aet v5.0 features greater sequence contiguity and improved annotation.</title>
        <authorList>
            <person name="Wang L."/>
            <person name="Zhu T."/>
            <person name="Rodriguez J.C."/>
            <person name="Deal K.R."/>
            <person name="Dubcovsky J."/>
            <person name="McGuire P.E."/>
            <person name="Lux T."/>
            <person name="Spannagl M."/>
            <person name="Mayer K.F.X."/>
            <person name="Baldrich P."/>
            <person name="Meyers B.C."/>
            <person name="Huo N."/>
            <person name="Gu Y.Q."/>
            <person name="Zhou H."/>
            <person name="Devos K.M."/>
            <person name="Bennetzen J.L."/>
            <person name="Unver T."/>
            <person name="Budak H."/>
            <person name="Gulick P.J."/>
            <person name="Galiba G."/>
            <person name="Kalapos B."/>
            <person name="Nelson D.R."/>
            <person name="Li P."/>
            <person name="You F.M."/>
            <person name="Luo M.C."/>
            <person name="Dvorak J."/>
        </authorList>
    </citation>
    <scope>NUCLEOTIDE SEQUENCE [LARGE SCALE GENOMIC DNA]</scope>
    <source>
        <strain evidence="2">cv. AL8/78</strain>
    </source>
</reference>
<dbReference type="Gramene" id="AET3Gv21179900.3">
    <property type="protein sequence ID" value="AET3Gv21179900.3"/>
    <property type="gene ID" value="AET3Gv21179900"/>
</dbReference>
<dbReference type="PANTHER" id="PTHR19338">
    <property type="entry name" value="TRANSLOCASE OF INNER MITOCHONDRIAL MEMBRANE 13 HOMOLOG"/>
    <property type="match status" value="1"/>
</dbReference>
<evidence type="ECO:0000313" key="3">
    <source>
        <dbReference type="Proteomes" id="UP000015105"/>
    </source>
</evidence>
<dbReference type="EnsemblPlants" id="AET3Gv21179900.3">
    <property type="protein sequence ID" value="AET3Gv21179900.3"/>
    <property type="gene ID" value="AET3Gv21179900"/>
</dbReference>
<accession>A0A453GSF4</accession>
<reference evidence="2" key="3">
    <citation type="journal article" date="2017" name="Nature">
        <title>Genome sequence of the progenitor of the wheat D genome Aegilops tauschii.</title>
        <authorList>
            <person name="Luo M.C."/>
            <person name="Gu Y.Q."/>
            <person name="Puiu D."/>
            <person name="Wang H."/>
            <person name="Twardziok S.O."/>
            <person name="Deal K.R."/>
            <person name="Huo N."/>
            <person name="Zhu T."/>
            <person name="Wang L."/>
            <person name="Wang Y."/>
            <person name="McGuire P.E."/>
            <person name="Liu S."/>
            <person name="Long H."/>
            <person name="Ramasamy R.K."/>
            <person name="Rodriguez J.C."/>
            <person name="Van S.L."/>
            <person name="Yuan L."/>
            <person name="Wang Z."/>
            <person name="Xia Z."/>
            <person name="Xiao L."/>
            <person name="Anderson O.D."/>
            <person name="Ouyang S."/>
            <person name="Liang Y."/>
            <person name="Zimin A.V."/>
            <person name="Pertea G."/>
            <person name="Qi P."/>
            <person name="Bennetzen J.L."/>
            <person name="Dai X."/>
            <person name="Dawson M.W."/>
            <person name="Muller H.G."/>
            <person name="Kugler K."/>
            <person name="Rivarola-Duarte L."/>
            <person name="Spannagl M."/>
            <person name="Mayer K.F.X."/>
            <person name="Lu F.H."/>
            <person name="Bevan M.W."/>
            <person name="Leroy P."/>
            <person name="Li P."/>
            <person name="You F.M."/>
            <person name="Sun Q."/>
            <person name="Liu Z."/>
            <person name="Lyons E."/>
            <person name="Wicker T."/>
            <person name="Salzberg S.L."/>
            <person name="Devos K.M."/>
            <person name="Dvorak J."/>
        </authorList>
    </citation>
    <scope>NUCLEOTIDE SEQUENCE [LARGE SCALE GENOMIC DNA]</scope>
    <source>
        <strain evidence="2">cv. AL8/78</strain>
    </source>
</reference>
<feature type="region of interest" description="Disordered" evidence="1">
    <location>
        <begin position="181"/>
        <end position="207"/>
    </location>
</feature>
<reference evidence="3" key="1">
    <citation type="journal article" date="2014" name="Science">
        <title>Ancient hybridizations among the ancestral genomes of bread wheat.</title>
        <authorList>
            <consortium name="International Wheat Genome Sequencing Consortium,"/>
            <person name="Marcussen T."/>
            <person name="Sandve S.R."/>
            <person name="Heier L."/>
            <person name="Spannagl M."/>
            <person name="Pfeifer M."/>
            <person name="Jakobsen K.S."/>
            <person name="Wulff B.B."/>
            <person name="Steuernagel B."/>
            <person name="Mayer K.F."/>
            <person name="Olsen O.A."/>
        </authorList>
    </citation>
    <scope>NUCLEOTIDE SEQUENCE [LARGE SCALE GENOMIC DNA]</scope>
    <source>
        <strain evidence="3">cv. AL8/78</strain>
    </source>
</reference>
<keyword evidence="3" id="KW-1185">Reference proteome</keyword>
<evidence type="ECO:0000256" key="1">
    <source>
        <dbReference type="SAM" id="MobiDB-lite"/>
    </source>
</evidence>
<dbReference type="AlphaFoldDB" id="A0A453GSF4"/>
<name>A0A453GSF4_AEGTS</name>
<reference evidence="2" key="4">
    <citation type="submission" date="2019-03" db="UniProtKB">
        <authorList>
            <consortium name="EnsemblPlants"/>
        </authorList>
    </citation>
    <scope>IDENTIFICATION</scope>
</reference>
<dbReference type="PANTHER" id="PTHR19338:SF48">
    <property type="entry name" value="OS12G0166600 PROTEIN"/>
    <property type="match status" value="1"/>
</dbReference>
<feature type="region of interest" description="Disordered" evidence="1">
    <location>
        <begin position="1"/>
        <end position="28"/>
    </location>
</feature>
<feature type="compositionally biased region" description="Basic residues" evidence="1">
    <location>
        <begin position="183"/>
        <end position="206"/>
    </location>
</feature>
<dbReference type="Gene3D" id="3.40.50.300">
    <property type="entry name" value="P-loop containing nucleotide triphosphate hydrolases"/>
    <property type="match status" value="1"/>
</dbReference>
<proteinExistence type="predicted"/>
<organism evidence="2 3">
    <name type="scientific">Aegilops tauschii subsp. strangulata</name>
    <name type="common">Goatgrass</name>
    <dbReference type="NCBI Taxonomy" id="200361"/>
    <lineage>
        <taxon>Eukaryota</taxon>
        <taxon>Viridiplantae</taxon>
        <taxon>Streptophyta</taxon>
        <taxon>Embryophyta</taxon>
        <taxon>Tracheophyta</taxon>
        <taxon>Spermatophyta</taxon>
        <taxon>Magnoliopsida</taxon>
        <taxon>Liliopsida</taxon>
        <taxon>Poales</taxon>
        <taxon>Poaceae</taxon>
        <taxon>BOP clade</taxon>
        <taxon>Pooideae</taxon>
        <taxon>Triticodae</taxon>
        <taxon>Triticeae</taxon>
        <taxon>Triticinae</taxon>
        <taxon>Aegilops</taxon>
    </lineage>
</organism>
<sequence>DADERRERFNISPRETSTHDHSQATSTSVGHLMAQLPIQLHVDNLIRLLALDHDDNVIEKKLKVVTIFGPASADKTAVVRTYYHQYGGKFQYRAFLRVSRDPDMWRLLTDMISQIKAPLTHTISDVQGLTGRITKHLTRHKFWLSRTSEEEEKCPLLSVPPRLKTSREIRSSTKAAALLRAPAKGRRAWPRNPRRHKGLEKRRRRGGAGLCLAPPRREIIFLPRGSGDRETR</sequence>
<dbReference type="Proteomes" id="UP000015105">
    <property type="component" value="Chromosome 3D"/>
</dbReference>